<keyword evidence="2" id="KW-0472">Membrane</keyword>
<feature type="region of interest" description="Disordered" evidence="1">
    <location>
        <begin position="1"/>
        <end position="48"/>
    </location>
</feature>
<dbReference type="GO" id="GO:0016020">
    <property type="term" value="C:membrane"/>
    <property type="evidence" value="ECO:0000318"/>
    <property type="project" value="GO_Central"/>
</dbReference>
<keyword evidence="6" id="KW-1185">Reference proteome</keyword>
<dbReference type="EnsemblPlants" id="Ma02_t19900.1">
    <property type="protein sequence ID" value="Ma02_p19900.1"/>
    <property type="gene ID" value="Ma02_g19900"/>
</dbReference>
<name>A0A804I4P7_MUSAM</name>
<evidence type="ECO:0000313" key="4">
    <source>
        <dbReference type="EMBL" id="CAG1862574.1"/>
    </source>
</evidence>
<keyword evidence="2" id="KW-1133">Transmembrane helix</keyword>
<proteinExistence type="predicted"/>
<feature type="transmembrane region" description="Helical" evidence="2">
    <location>
        <begin position="324"/>
        <end position="351"/>
    </location>
</feature>
<dbReference type="PANTHER" id="PTHR24177:SF463">
    <property type="entry name" value="OS09G0331600 PROTEIN"/>
    <property type="match status" value="1"/>
</dbReference>
<reference evidence="5" key="2">
    <citation type="submission" date="2021-05" db="UniProtKB">
        <authorList>
            <consortium name="EnsemblPlants"/>
        </authorList>
    </citation>
    <scope>IDENTIFICATION</scope>
    <source>
        <strain evidence="5">subsp. malaccensis</strain>
    </source>
</reference>
<dbReference type="PANTHER" id="PTHR24177">
    <property type="entry name" value="CASKIN"/>
    <property type="match status" value="1"/>
</dbReference>
<dbReference type="EMBL" id="HG996467">
    <property type="protein sequence ID" value="CAG1862574.1"/>
    <property type="molecule type" value="Genomic_DNA"/>
</dbReference>
<feature type="transmembrane region" description="Helical" evidence="2">
    <location>
        <begin position="286"/>
        <end position="312"/>
    </location>
</feature>
<keyword evidence="2" id="KW-0812">Transmembrane</keyword>
<dbReference type="FunCoup" id="A0A804I4P7">
    <property type="interactions" value="300"/>
</dbReference>
<feature type="transmembrane region" description="Helical" evidence="2">
    <location>
        <begin position="243"/>
        <end position="266"/>
    </location>
</feature>
<reference evidence="4" key="1">
    <citation type="submission" date="2021-03" db="EMBL/GenBank/DDBJ databases">
        <authorList>
            <consortium name="Genoscope - CEA"/>
            <person name="William W."/>
        </authorList>
    </citation>
    <scope>NUCLEOTIDE SEQUENCE</scope>
    <source>
        <strain evidence="4">Doubled-haploid Pahang</strain>
    </source>
</reference>
<accession>A0A804I4P7</accession>
<dbReference type="Pfam" id="PF13962">
    <property type="entry name" value="PGG"/>
    <property type="match status" value="1"/>
</dbReference>
<protein>
    <submittedName>
        <fullName evidence="4">(wild Malaysian banana) hypothetical protein</fullName>
    </submittedName>
</protein>
<feature type="domain" description="PGG" evidence="3">
    <location>
        <begin position="251"/>
        <end position="350"/>
    </location>
</feature>
<evidence type="ECO:0000259" key="3">
    <source>
        <dbReference type="Pfam" id="PF13962"/>
    </source>
</evidence>
<evidence type="ECO:0000313" key="6">
    <source>
        <dbReference type="Proteomes" id="UP000012960"/>
    </source>
</evidence>
<sequence length="397" mass="43995">MGFYSKGRRKGEDESLLVGDITSSSTGQSPPSTDAGEGQGVNGGGNRDRDFDRFAEKLFMYMSHKDANHEAAAKELKKSMKESMEEVSGESTIRRWDEPPLILGAQMGLPEFVGSILLVCPQAAAYLDTKGRSVLQVAIENGNLEIVETIREMTQGNCPILPSWLLSTVEKNTKSTILHFASTKGPGDDQAAVQMQDELIWFEMVRDMVPQELVHYRNDAEKTAQEMFSESHKEMAKACKEQLVGMGQTCSGLLAAVVFASTLSIPGEKDPATGNPVYFDRLPFRIFSHTFVIGLSSAATSLVLFLSLLVAPYKEQQFRRAIPIKYFFACLSFGIALLAFLVAFTCNIYLQTYVGQRSETKDLIILLLELIVFPIVCCLFLFSRGSYFLRSFGSLCR</sequence>
<feature type="compositionally biased region" description="Low complexity" evidence="1">
    <location>
        <begin position="22"/>
        <end position="33"/>
    </location>
</feature>
<evidence type="ECO:0000256" key="1">
    <source>
        <dbReference type="SAM" id="MobiDB-lite"/>
    </source>
</evidence>
<organism evidence="5 6">
    <name type="scientific">Musa acuminata subsp. malaccensis</name>
    <name type="common">Wild banana</name>
    <name type="synonym">Musa malaccensis</name>
    <dbReference type="NCBI Taxonomy" id="214687"/>
    <lineage>
        <taxon>Eukaryota</taxon>
        <taxon>Viridiplantae</taxon>
        <taxon>Streptophyta</taxon>
        <taxon>Embryophyta</taxon>
        <taxon>Tracheophyta</taxon>
        <taxon>Spermatophyta</taxon>
        <taxon>Magnoliopsida</taxon>
        <taxon>Liliopsida</taxon>
        <taxon>Zingiberales</taxon>
        <taxon>Musaceae</taxon>
        <taxon>Musa</taxon>
    </lineage>
</organism>
<evidence type="ECO:0000256" key="2">
    <source>
        <dbReference type="SAM" id="Phobius"/>
    </source>
</evidence>
<dbReference type="Gramene" id="Ma02_t19900.1">
    <property type="protein sequence ID" value="Ma02_p19900.1"/>
    <property type="gene ID" value="Ma02_g19900"/>
</dbReference>
<dbReference type="OMA" id="FYAISQF"/>
<evidence type="ECO:0000313" key="5">
    <source>
        <dbReference type="EnsemblPlants" id="Ma02_p19900.1"/>
    </source>
</evidence>
<dbReference type="Proteomes" id="UP000012960">
    <property type="component" value="Unplaced"/>
</dbReference>
<gene>
    <name evidence="4" type="ORF">GSMUA_74680.1</name>
</gene>
<dbReference type="AlphaFoldDB" id="A0A804I4P7"/>
<dbReference type="InParanoid" id="A0A804I4P7"/>
<dbReference type="InterPro" id="IPR026961">
    <property type="entry name" value="PGG_dom"/>
</dbReference>
<feature type="transmembrane region" description="Helical" evidence="2">
    <location>
        <begin position="363"/>
        <end position="382"/>
    </location>
</feature>